<dbReference type="AlphaFoldDB" id="A0A1C3NAM1"/>
<proteinExistence type="predicted"/>
<evidence type="ECO:0000313" key="2">
    <source>
        <dbReference type="Proteomes" id="UP000199393"/>
    </source>
</evidence>
<organism evidence="1 2">
    <name type="scientific">Micromonospora krabiensis</name>
    <dbReference type="NCBI Taxonomy" id="307121"/>
    <lineage>
        <taxon>Bacteria</taxon>
        <taxon>Bacillati</taxon>
        <taxon>Actinomycetota</taxon>
        <taxon>Actinomycetes</taxon>
        <taxon>Micromonosporales</taxon>
        <taxon>Micromonosporaceae</taxon>
        <taxon>Micromonospora</taxon>
    </lineage>
</organism>
<sequence length="98" mass="9773">MIDKPLGVEPEALLATARAMDGDAVRLAHGLAGVPGLAVAAPGWRAGNALAALESAVHGWLGRLGARVAGTAAAVRAAAQAYEAVDERAAGRLTGLPR</sequence>
<protein>
    <submittedName>
        <fullName evidence="1">Excreted virulence factor EspC, type VII ESX diderm</fullName>
    </submittedName>
</protein>
<gene>
    <name evidence="1" type="ORF">GA0070620_5206</name>
</gene>
<reference evidence="2" key="1">
    <citation type="submission" date="2016-06" db="EMBL/GenBank/DDBJ databases">
        <authorList>
            <person name="Varghese N."/>
        </authorList>
    </citation>
    <scope>NUCLEOTIDE SEQUENCE [LARGE SCALE GENOMIC DNA]</scope>
    <source>
        <strain evidence="2">DSM 45344</strain>
    </source>
</reference>
<accession>A0A1C3NAM1</accession>
<keyword evidence="2" id="KW-1185">Reference proteome</keyword>
<dbReference type="Proteomes" id="UP000199393">
    <property type="component" value="Chromosome I"/>
</dbReference>
<dbReference type="STRING" id="307121.GA0070620_5206"/>
<name>A0A1C3NAM1_9ACTN</name>
<dbReference type="EMBL" id="LT598496">
    <property type="protein sequence ID" value="SBV29626.1"/>
    <property type="molecule type" value="Genomic_DNA"/>
</dbReference>
<evidence type="ECO:0000313" key="1">
    <source>
        <dbReference type="EMBL" id="SBV29626.1"/>
    </source>
</evidence>